<evidence type="ECO:0008006" key="3">
    <source>
        <dbReference type="Google" id="ProtNLM"/>
    </source>
</evidence>
<protein>
    <recommendedName>
        <fullName evidence="3">Acyl-CoA N-acyltransferase</fullName>
    </recommendedName>
</protein>
<gene>
    <name evidence="1" type="ORF">RND81_09G132600</name>
</gene>
<dbReference type="PANTHER" id="PTHR36897:SF2">
    <property type="entry name" value="OS10G0350800 PROTEIN"/>
    <property type="match status" value="1"/>
</dbReference>
<evidence type="ECO:0000313" key="1">
    <source>
        <dbReference type="EMBL" id="KAK9690501.1"/>
    </source>
</evidence>
<dbReference type="EMBL" id="JBDFQZ010000009">
    <property type="protein sequence ID" value="KAK9690501.1"/>
    <property type="molecule type" value="Genomic_DNA"/>
</dbReference>
<dbReference type="PANTHER" id="PTHR36897">
    <property type="entry name" value="OS10G0351100-LIKE PROTEIN"/>
    <property type="match status" value="1"/>
</dbReference>
<dbReference type="AlphaFoldDB" id="A0AAW1IM70"/>
<comment type="caution">
    <text evidence="1">The sequence shown here is derived from an EMBL/GenBank/DDBJ whole genome shotgun (WGS) entry which is preliminary data.</text>
</comment>
<dbReference type="Proteomes" id="UP001443914">
    <property type="component" value="Unassembled WGS sequence"/>
</dbReference>
<name>A0AAW1IM70_SAPOF</name>
<reference evidence="1" key="1">
    <citation type="submission" date="2024-03" db="EMBL/GenBank/DDBJ databases">
        <title>WGS assembly of Saponaria officinalis var. Norfolk2.</title>
        <authorList>
            <person name="Jenkins J."/>
            <person name="Shu S."/>
            <person name="Grimwood J."/>
            <person name="Barry K."/>
            <person name="Goodstein D."/>
            <person name="Schmutz J."/>
            <person name="Leebens-Mack J."/>
            <person name="Osbourn A."/>
        </authorList>
    </citation>
    <scope>NUCLEOTIDE SEQUENCE [LARGE SCALE GENOMIC DNA]</scope>
    <source>
        <strain evidence="1">JIC</strain>
    </source>
</reference>
<keyword evidence="2" id="KW-1185">Reference proteome</keyword>
<sequence>MSISSKAVNIPTMEDIIQSSRAQNLELNLHKLGPFFRITAKSSETNRELGKAEGIIKVWLDGKILHLDSIRLNRESLSFRKSIYGVGLFLGAVAFRHGFDSGCHSAQLLAINDTELYHSKLVRFYTRMGFKAVHEVDGSSIQDLAHMLVWGGQGTRMDANVEELLVKWSTKFKSRSS</sequence>
<evidence type="ECO:0000313" key="2">
    <source>
        <dbReference type="Proteomes" id="UP001443914"/>
    </source>
</evidence>
<organism evidence="1 2">
    <name type="scientific">Saponaria officinalis</name>
    <name type="common">Common soapwort</name>
    <name type="synonym">Lychnis saponaria</name>
    <dbReference type="NCBI Taxonomy" id="3572"/>
    <lineage>
        <taxon>Eukaryota</taxon>
        <taxon>Viridiplantae</taxon>
        <taxon>Streptophyta</taxon>
        <taxon>Embryophyta</taxon>
        <taxon>Tracheophyta</taxon>
        <taxon>Spermatophyta</taxon>
        <taxon>Magnoliopsida</taxon>
        <taxon>eudicotyledons</taxon>
        <taxon>Gunneridae</taxon>
        <taxon>Pentapetalae</taxon>
        <taxon>Caryophyllales</taxon>
        <taxon>Caryophyllaceae</taxon>
        <taxon>Caryophylleae</taxon>
        <taxon>Saponaria</taxon>
    </lineage>
</organism>
<proteinExistence type="predicted"/>
<accession>A0AAW1IM70</accession>